<dbReference type="InterPro" id="IPR023198">
    <property type="entry name" value="PGP-like_dom2"/>
</dbReference>
<comment type="similarity">
    <text evidence="2">Belongs to the HAD-like hydrolase superfamily. CbbY/CbbZ/Gph/YieH family.</text>
</comment>
<dbReference type="CDD" id="cd07505">
    <property type="entry name" value="HAD_BPGM-like"/>
    <property type="match status" value="1"/>
</dbReference>
<keyword evidence="4" id="KW-0479">Metal-binding</keyword>
<organism evidence="11 12">
    <name type="scientific">Hymenobacter algoricola</name>
    <dbReference type="NCBI Taxonomy" id="486267"/>
    <lineage>
        <taxon>Bacteria</taxon>
        <taxon>Pseudomonadati</taxon>
        <taxon>Bacteroidota</taxon>
        <taxon>Cytophagia</taxon>
        <taxon>Cytophagales</taxon>
        <taxon>Hymenobacteraceae</taxon>
        <taxon>Hymenobacter</taxon>
    </lineage>
</organism>
<proteinExistence type="inferred from homology"/>
<dbReference type="SUPFAM" id="SSF56784">
    <property type="entry name" value="HAD-like"/>
    <property type="match status" value="1"/>
</dbReference>
<dbReference type="InterPro" id="IPR010976">
    <property type="entry name" value="B-phosphoglucomutase_hydrolase"/>
</dbReference>
<keyword evidence="11" id="KW-0378">Hydrolase</keyword>
<dbReference type="Pfam" id="PF13419">
    <property type="entry name" value="HAD_2"/>
    <property type="match status" value="1"/>
</dbReference>
<dbReference type="InterPro" id="IPR051600">
    <property type="entry name" value="Beta-PGM-like"/>
</dbReference>
<dbReference type="EC" id="5.4.2.6" evidence="9"/>
<evidence type="ECO:0000256" key="5">
    <source>
        <dbReference type="ARBA" id="ARBA00022842"/>
    </source>
</evidence>
<dbReference type="EMBL" id="BAABDH010000107">
    <property type="protein sequence ID" value="GAA3949878.1"/>
    <property type="molecule type" value="Genomic_DNA"/>
</dbReference>
<dbReference type="InterPro" id="IPR023214">
    <property type="entry name" value="HAD_sf"/>
</dbReference>
<dbReference type="InterPro" id="IPR036412">
    <property type="entry name" value="HAD-like_sf"/>
</dbReference>
<dbReference type="SFLD" id="SFLDS00003">
    <property type="entry name" value="Haloacid_Dehalogenase"/>
    <property type="match status" value="1"/>
</dbReference>
<keyword evidence="5" id="KW-0460">Magnesium</keyword>
<sequence length="243" mass="27184">MPTPALPYALIFDMDGVLIDNTPYQARAFQLLFRDLGLSTNARQLLRRLNGMPASNILKTVFTNPVPDKQLKEYAAQREFLYRTLYWDKRREAAGLSKFLQAARDAGFKLGLGTGSAADTISYILDHLDLRRFFDVVVGKDDVDKGKPHPDTFRVAAQKLGVPPERCVVFEDALLGEQAAYKAGMRCIALSTGLKPAQFQAPMAVFKDFTTLTPRLVLELLDQHPRAPRPSKELAGRAYSQLR</sequence>
<keyword evidence="12" id="KW-1185">Reference proteome</keyword>
<dbReference type="PANTHER" id="PTHR46193">
    <property type="entry name" value="6-PHOSPHOGLUCONATE PHOSPHATASE"/>
    <property type="match status" value="1"/>
</dbReference>
<dbReference type="SFLD" id="SFLDG01129">
    <property type="entry name" value="C1.5:_HAD__Beta-PGM__Phosphata"/>
    <property type="match status" value="1"/>
</dbReference>
<evidence type="ECO:0000313" key="12">
    <source>
        <dbReference type="Proteomes" id="UP001499909"/>
    </source>
</evidence>
<evidence type="ECO:0000256" key="1">
    <source>
        <dbReference type="ARBA" id="ARBA00001946"/>
    </source>
</evidence>
<dbReference type="PANTHER" id="PTHR46193:SF18">
    <property type="entry name" value="HEXITOL PHOSPHATASE B"/>
    <property type="match status" value="1"/>
</dbReference>
<evidence type="ECO:0000256" key="10">
    <source>
        <dbReference type="ARBA" id="ARBA00044991"/>
    </source>
</evidence>
<reference evidence="12" key="1">
    <citation type="journal article" date="2019" name="Int. J. Syst. Evol. Microbiol.">
        <title>The Global Catalogue of Microorganisms (GCM) 10K type strain sequencing project: providing services to taxonomists for standard genome sequencing and annotation.</title>
        <authorList>
            <consortium name="The Broad Institute Genomics Platform"/>
            <consortium name="The Broad Institute Genome Sequencing Center for Infectious Disease"/>
            <person name="Wu L."/>
            <person name="Ma J."/>
        </authorList>
    </citation>
    <scope>NUCLEOTIDE SEQUENCE [LARGE SCALE GENOMIC DNA]</scope>
    <source>
        <strain evidence="12">JCM 17214</strain>
    </source>
</reference>
<protein>
    <recommendedName>
        <fullName evidence="10">Beta-phosphoglucomutase</fullName>
        <ecNumber evidence="9">5.4.2.6</ecNumber>
    </recommendedName>
</protein>
<accession>A0ABP7NLL0</accession>
<dbReference type="InterPro" id="IPR006439">
    <property type="entry name" value="HAD-SF_hydro_IA"/>
</dbReference>
<keyword evidence="6" id="KW-0413">Isomerase</keyword>
<keyword evidence="3" id="KW-0597">Phosphoprotein</keyword>
<evidence type="ECO:0000256" key="3">
    <source>
        <dbReference type="ARBA" id="ARBA00022553"/>
    </source>
</evidence>
<dbReference type="NCBIfam" id="TIGR02009">
    <property type="entry name" value="PGMB-YQAB-SF"/>
    <property type="match status" value="1"/>
</dbReference>
<evidence type="ECO:0000256" key="2">
    <source>
        <dbReference type="ARBA" id="ARBA00006171"/>
    </source>
</evidence>
<evidence type="ECO:0000256" key="9">
    <source>
        <dbReference type="ARBA" id="ARBA00044968"/>
    </source>
</evidence>
<keyword evidence="7" id="KW-0119">Carbohydrate metabolism</keyword>
<dbReference type="Proteomes" id="UP001499909">
    <property type="component" value="Unassembled WGS sequence"/>
</dbReference>
<dbReference type="Gene3D" id="1.10.150.240">
    <property type="entry name" value="Putative phosphatase, domain 2"/>
    <property type="match status" value="1"/>
</dbReference>
<comment type="catalytic activity">
    <reaction evidence="8">
        <text>beta-D-glucose 1-phosphate = beta-D-glucose 6-phosphate</text>
        <dbReference type="Rhea" id="RHEA:20113"/>
        <dbReference type="ChEBI" id="CHEBI:57684"/>
        <dbReference type="ChEBI" id="CHEBI:58247"/>
        <dbReference type="EC" id="5.4.2.6"/>
    </reaction>
</comment>
<evidence type="ECO:0000256" key="6">
    <source>
        <dbReference type="ARBA" id="ARBA00023235"/>
    </source>
</evidence>
<dbReference type="Gene3D" id="3.40.50.1000">
    <property type="entry name" value="HAD superfamily/HAD-like"/>
    <property type="match status" value="1"/>
</dbReference>
<name>A0ABP7NLL0_9BACT</name>
<evidence type="ECO:0000256" key="4">
    <source>
        <dbReference type="ARBA" id="ARBA00022723"/>
    </source>
</evidence>
<comment type="cofactor">
    <cofactor evidence="1">
        <name>Mg(2+)</name>
        <dbReference type="ChEBI" id="CHEBI:18420"/>
    </cofactor>
</comment>
<dbReference type="SFLD" id="SFLDG01135">
    <property type="entry name" value="C1.5.6:_HAD__Beta-PGM__Phospha"/>
    <property type="match status" value="1"/>
</dbReference>
<dbReference type="GO" id="GO:0016787">
    <property type="term" value="F:hydrolase activity"/>
    <property type="evidence" value="ECO:0007669"/>
    <property type="project" value="UniProtKB-KW"/>
</dbReference>
<comment type="caution">
    <text evidence="11">The sequence shown here is derived from an EMBL/GenBank/DDBJ whole genome shotgun (WGS) entry which is preliminary data.</text>
</comment>
<dbReference type="PRINTS" id="PR00413">
    <property type="entry name" value="HADHALOGNASE"/>
</dbReference>
<evidence type="ECO:0000256" key="8">
    <source>
        <dbReference type="ARBA" id="ARBA00044926"/>
    </source>
</evidence>
<evidence type="ECO:0000313" key="11">
    <source>
        <dbReference type="EMBL" id="GAA3949878.1"/>
    </source>
</evidence>
<gene>
    <name evidence="11" type="ORF">GCM10022406_34700</name>
</gene>
<dbReference type="InterPro" id="IPR041492">
    <property type="entry name" value="HAD_2"/>
</dbReference>
<dbReference type="RefSeq" id="WP_345116793.1">
    <property type="nucleotide sequence ID" value="NZ_BAABDH010000107.1"/>
</dbReference>
<dbReference type="NCBIfam" id="TIGR01509">
    <property type="entry name" value="HAD-SF-IA-v3"/>
    <property type="match status" value="1"/>
</dbReference>
<evidence type="ECO:0000256" key="7">
    <source>
        <dbReference type="ARBA" id="ARBA00023277"/>
    </source>
</evidence>